<keyword evidence="6 11" id="KW-0472">Membrane</keyword>
<feature type="compositionally biased region" description="Polar residues" evidence="10">
    <location>
        <begin position="460"/>
        <end position="474"/>
    </location>
</feature>
<evidence type="ECO:0000259" key="12">
    <source>
        <dbReference type="PROSITE" id="PS50262"/>
    </source>
</evidence>
<keyword evidence="15" id="KW-1185">Reference proteome</keyword>
<evidence type="ECO:0000256" key="3">
    <source>
        <dbReference type="ARBA" id="ARBA00022692"/>
    </source>
</evidence>
<dbReference type="GO" id="GO:0016907">
    <property type="term" value="F:G protein-coupled acetylcholine receptor activity"/>
    <property type="evidence" value="ECO:0007669"/>
    <property type="project" value="InterPro"/>
</dbReference>
<keyword evidence="4 11" id="KW-1133">Transmembrane helix</keyword>
<evidence type="ECO:0000256" key="8">
    <source>
        <dbReference type="ARBA" id="ARBA00023224"/>
    </source>
</evidence>
<dbReference type="PRINTS" id="PR00243">
    <property type="entry name" value="MUSCARINICR"/>
</dbReference>
<comment type="caution">
    <text evidence="13">The sequence shown here is derived from an EMBL/GenBank/DDBJ whole genome shotgun (WGS) entry which is preliminary data.</text>
</comment>
<feature type="compositionally biased region" description="Polar residues" evidence="10">
    <location>
        <begin position="541"/>
        <end position="565"/>
    </location>
</feature>
<evidence type="ECO:0000313" key="13">
    <source>
        <dbReference type="EMBL" id="CAF1014069.1"/>
    </source>
</evidence>
<evidence type="ECO:0000256" key="1">
    <source>
        <dbReference type="ARBA" id="ARBA00004651"/>
    </source>
</evidence>
<dbReference type="Pfam" id="PF00001">
    <property type="entry name" value="7tm_1"/>
    <property type="match status" value="1"/>
</dbReference>
<evidence type="ECO:0000256" key="2">
    <source>
        <dbReference type="ARBA" id="ARBA00022475"/>
    </source>
</evidence>
<evidence type="ECO:0000256" key="7">
    <source>
        <dbReference type="ARBA" id="ARBA00023170"/>
    </source>
</evidence>
<dbReference type="AlphaFoldDB" id="A0A814HQM8"/>
<dbReference type="GO" id="GO:0045202">
    <property type="term" value="C:synapse"/>
    <property type="evidence" value="ECO:0007669"/>
    <property type="project" value="TreeGrafter"/>
</dbReference>
<organism evidence="13 15">
    <name type="scientific">Didymodactylos carnosus</name>
    <dbReference type="NCBI Taxonomy" id="1234261"/>
    <lineage>
        <taxon>Eukaryota</taxon>
        <taxon>Metazoa</taxon>
        <taxon>Spiralia</taxon>
        <taxon>Gnathifera</taxon>
        <taxon>Rotifera</taxon>
        <taxon>Eurotatoria</taxon>
        <taxon>Bdelloidea</taxon>
        <taxon>Philodinida</taxon>
        <taxon>Philodinidae</taxon>
        <taxon>Didymodactylos</taxon>
    </lineage>
</organism>
<feature type="compositionally biased region" description="Polar residues" evidence="10">
    <location>
        <begin position="574"/>
        <end position="586"/>
    </location>
</feature>
<dbReference type="GO" id="GO:0007187">
    <property type="term" value="P:G protein-coupled receptor signaling pathway, coupled to cyclic nucleotide second messenger"/>
    <property type="evidence" value="ECO:0007669"/>
    <property type="project" value="TreeGrafter"/>
</dbReference>
<keyword evidence="2" id="KW-1003">Cell membrane</keyword>
<proteinExistence type="inferred from homology"/>
<evidence type="ECO:0000256" key="4">
    <source>
        <dbReference type="ARBA" id="ARBA00022989"/>
    </source>
</evidence>
<dbReference type="InterPro" id="IPR000995">
    <property type="entry name" value="Musac_Ach_rcpt"/>
</dbReference>
<dbReference type="GO" id="GO:0030425">
    <property type="term" value="C:dendrite"/>
    <property type="evidence" value="ECO:0007669"/>
    <property type="project" value="TreeGrafter"/>
</dbReference>
<keyword evidence="8 9" id="KW-0807">Transducer</keyword>
<feature type="transmembrane region" description="Helical" evidence="11">
    <location>
        <begin position="662"/>
        <end position="680"/>
    </location>
</feature>
<gene>
    <name evidence="13" type="ORF">GPM918_LOCUS14421</name>
    <name evidence="14" type="ORF">SRO942_LOCUS14421</name>
</gene>
<dbReference type="PRINTS" id="PR00237">
    <property type="entry name" value="GPCRRHODOPSN"/>
</dbReference>
<dbReference type="EMBL" id="CAJOBC010003469">
    <property type="protein sequence ID" value="CAF3785534.1"/>
    <property type="molecule type" value="Genomic_DNA"/>
</dbReference>
<dbReference type="GO" id="GO:0004993">
    <property type="term" value="F:G protein-coupled serotonin receptor activity"/>
    <property type="evidence" value="ECO:0007669"/>
    <property type="project" value="TreeGrafter"/>
</dbReference>
<dbReference type="InterPro" id="IPR000276">
    <property type="entry name" value="GPCR_Rhodpsn"/>
</dbReference>
<dbReference type="PROSITE" id="PS00237">
    <property type="entry name" value="G_PROTEIN_RECEP_F1_1"/>
    <property type="match status" value="1"/>
</dbReference>
<evidence type="ECO:0000313" key="14">
    <source>
        <dbReference type="EMBL" id="CAF3785534.1"/>
    </source>
</evidence>
<evidence type="ECO:0000313" key="15">
    <source>
        <dbReference type="Proteomes" id="UP000663829"/>
    </source>
</evidence>
<feature type="transmembrane region" description="Helical" evidence="11">
    <location>
        <begin position="52"/>
        <end position="78"/>
    </location>
</feature>
<dbReference type="GO" id="GO:0005886">
    <property type="term" value="C:plasma membrane"/>
    <property type="evidence" value="ECO:0007669"/>
    <property type="project" value="UniProtKB-SubCell"/>
</dbReference>
<evidence type="ECO:0000256" key="6">
    <source>
        <dbReference type="ARBA" id="ARBA00023136"/>
    </source>
</evidence>
<dbReference type="Proteomes" id="UP000681722">
    <property type="component" value="Unassembled WGS sequence"/>
</dbReference>
<dbReference type="Proteomes" id="UP000663829">
    <property type="component" value="Unassembled WGS sequence"/>
</dbReference>
<dbReference type="PANTHER" id="PTHR24247:SF265">
    <property type="entry name" value="MUSCARINIC ACETYLCHOLINE RECEPTOR DM1"/>
    <property type="match status" value="1"/>
</dbReference>
<keyword evidence="7 9" id="KW-0675">Receptor</keyword>
<feature type="transmembrane region" description="Helical" evidence="11">
    <location>
        <begin position="180"/>
        <end position="203"/>
    </location>
</feature>
<dbReference type="Gene3D" id="1.20.1070.10">
    <property type="entry name" value="Rhodopsin 7-helix transmembrane proteins"/>
    <property type="match status" value="2"/>
</dbReference>
<comment type="subcellular location">
    <subcellularLocation>
        <location evidence="1">Cell membrane</location>
        <topology evidence="1">Multi-pass membrane protein</topology>
    </subcellularLocation>
</comment>
<dbReference type="OrthoDB" id="10071887at2759"/>
<evidence type="ECO:0000256" key="10">
    <source>
        <dbReference type="SAM" id="MobiDB-lite"/>
    </source>
</evidence>
<reference evidence="13" key="1">
    <citation type="submission" date="2021-02" db="EMBL/GenBank/DDBJ databases">
        <authorList>
            <person name="Nowell W R."/>
        </authorList>
    </citation>
    <scope>NUCLEOTIDE SEQUENCE</scope>
</reference>
<sequence length="712" mass="80788">MTSECNNCTQSLYKTVLVISGGSLLSALTITGNLLVLISFRINKQLRTVTNYFLLSLAIADFTIGFFSIPIFTTYTVTNTWSFNAFLCNIWLSVDYTMSNASVANLLLICFDRYFSITRPLTYRAKRTPRRAAIMICLGWTISFFIWTPWIFAWPYIDSSVIHPSNMKEPHCKLPFADKAAFSIPTAIAAFYLPVTLMCLLYYRIYRETVKRRKELHLLQAQHCNPSSWSTMSSSNNTNAVTNTTAHILNGRTTITFGNGNQQHQLSTSDQQTLELDTDAVSTNSQQVKLNNSLVITQDTDQQQRTCWKISCCSRCCENQQITLNDDDSSTDSQQQRPQIITSTSNENGKICLASGRSENIHETNTLNKNESSPTKSSLLYDPWVRRIDVCPSSTDEQRLFYNRNNTDTDYDTLSSNRLKNILIPETVIEECRSNLAKKSSSCIRRDLCSQKNNENITLLQKPNSKDVTTTWSHTDPVDGDGNDLKVKRKQRLHSSSDEDNESSSSLTDKDKDIEYVESRLRGQVSQQQQRHRQSKIKQQTSPDTSTYSLYNQPGNVTSSIIQQQKNKRLVAPTDSTSSCRQTKYLSTRPSPTTTTTTPYNEITPIDNNPINMCKSPSLIKLSQTDIRIDNKNEKNNNLKNPVNGSVKTTKRRVEKVKDQKAAKTLSAILLAFIITWLPYNTNIIISTIKPDIFAQGFPMYWERFGYPGKLL</sequence>
<evidence type="ECO:0000256" key="11">
    <source>
        <dbReference type="SAM" id="Phobius"/>
    </source>
</evidence>
<accession>A0A814HQM8</accession>
<feature type="transmembrane region" description="Helical" evidence="11">
    <location>
        <begin position="16"/>
        <end position="40"/>
    </location>
</feature>
<keyword evidence="3 9" id="KW-0812">Transmembrane</keyword>
<feature type="compositionally biased region" description="Low complexity" evidence="10">
    <location>
        <begin position="587"/>
        <end position="599"/>
    </location>
</feature>
<comment type="similarity">
    <text evidence="9">Belongs to the G-protein coupled receptor 1 family.</text>
</comment>
<protein>
    <recommendedName>
        <fullName evidence="12">G-protein coupled receptors family 1 profile domain-containing protein</fullName>
    </recommendedName>
</protein>
<evidence type="ECO:0000256" key="9">
    <source>
        <dbReference type="RuleBase" id="RU000688"/>
    </source>
</evidence>
<dbReference type="PROSITE" id="PS50262">
    <property type="entry name" value="G_PROTEIN_RECEP_F1_2"/>
    <property type="match status" value="1"/>
</dbReference>
<feature type="transmembrane region" description="Helical" evidence="11">
    <location>
        <begin position="132"/>
        <end position="157"/>
    </location>
</feature>
<feature type="domain" description="G-protein coupled receptors family 1 profile" evidence="12">
    <location>
        <begin position="32"/>
        <end position="214"/>
    </location>
</feature>
<feature type="region of interest" description="Disordered" evidence="10">
    <location>
        <begin position="460"/>
        <end position="602"/>
    </location>
</feature>
<feature type="transmembrane region" description="Helical" evidence="11">
    <location>
        <begin position="90"/>
        <end position="111"/>
    </location>
</feature>
<feature type="compositionally biased region" description="Basic and acidic residues" evidence="10">
    <location>
        <begin position="508"/>
        <end position="521"/>
    </location>
</feature>
<evidence type="ECO:0000256" key="5">
    <source>
        <dbReference type="ARBA" id="ARBA00023040"/>
    </source>
</evidence>
<dbReference type="SUPFAM" id="SSF81321">
    <property type="entry name" value="Family A G protein-coupled receptor-like"/>
    <property type="match status" value="1"/>
</dbReference>
<keyword evidence="5 9" id="KW-0297">G-protein coupled receptor</keyword>
<dbReference type="PANTHER" id="PTHR24247">
    <property type="entry name" value="5-HYDROXYTRYPTAMINE RECEPTOR"/>
    <property type="match status" value="1"/>
</dbReference>
<dbReference type="InterPro" id="IPR017452">
    <property type="entry name" value="GPCR_Rhodpsn_7TM"/>
</dbReference>
<dbReference type="EMBL" id="CAJNOQ010003469">
    <property type="protein sequence ID" value="CAF1014069.1"/>
    <property type="molecule type" value="Genomic_DNA"/>
</dbReference>
<name>A0A814HQM8_9BILA</name>
<dbReference type="GO" id="GO:0007197">
    <property type="term" value="P:adenylate cyclase-inhibiting G protein-coupled acetylcholine receptor signaling pathway"/>
    <property type="evidence" value="ECO:0007669"/>
    <property type="project" value="TreeGrafter"/>
</dbReference>